<dbReference type="InterPro" id="IPR056987">
    <property type="entry name" value="ZMYND8_CC"/>
</dbReference>
<evidence type="ECO:0000256" key="12">
    <source>
        <dbReference type="PROSITE-ProRule" id="PRU00035"/>
    </source>
</evidence>
<dbReference type="InterPro" id="IPR011011">
    <property type="entry name" value="Znf_FYVE_PHD"/>
</dbReference>
<dbReference type="InterPro" id="IPR021931">
    <property type="entry name" value="ZMYND8"/>
</dbReference>
<keyword evidence="3" id="KW-0158">Chromosome</keyword>
<keyword evidence="14" id="KW-0175">Coiled coil</keyword>
<dbReference type="PRINTS" id="PR00503">
    <property type="entry name" value="BROMODOMAIN"/>
</dbReference>
<evidence type="ECO:0000256" key="5">
    <source>
        <dbReference type="ARBA" id="ARBA00022771"/>
    </source>
</evidence>
<dbReference type="PANTHER" id="PTHR46453:SF1">
    <property type="entry name" value="PROTEIN KINASE C BINDING PROTEIN 1, LIKE ISOFORM X1"/>
    <property type="match status" value="1"/>
</dbReference>
<feature type="region of interest" description="Disordered" evidence="15">
    <location>
        <begin position="521"/>
        <end position="763"/>
    </location>
</feature>
<dbReference type="AlphaFoldDB" id="A0A8C6TUV8"/>
<evidence type="ECO:0000256" key="14">
    <source>
        <dbReference type="SAM" id="Coils"/>
    </source>
</evidence>
<sequence length="1001" mass="112148">MDASARPKVLDPLGAASQKRKLSSPTHSSNGHSPSDTSPSPHKKKKKPGAVNNNSKDQSELRHGPFYYMKQPALTTDPVDVVPQDGRNDFYCWLCHREGQVLCCELCPRVYHAKCLKLPAEPEGDWFCPECEKITVAECIETQSKAMKMLNIDQLSYLLKFALQKIKQPGTEPFHKPVSLEQHPDYAEYIFHPMDLCTLEKNIKKKMFGCTEAFLADMKWILHNCIIYNGANHKLTATAKVIVKICEHEMNEIEVCPECYLSSCQKRENWFCEPCSQPHPLVWAKLKGFPFWPAKALREKDGQVDARFFGQHDRAWVPINNCYLMSKEIPFSVKKTKSIFNSAMQEMEVYVENIRKKFGVFNYAPFRTPYTPNNQLQMLLDPNNPSAGTVKTEKNEKLRLNFDTTASPKMVLSKSTVGLGRRVSMTDMPRSPMSTNSSVHTGSDGEQDTEKASRNPAFHYSTGEESMDCTASPVSGKMGPGGSTTGSPKPSLVPKQERTPGTGGILNLNLDRVKAEMDLKELSETVQQQQQQQQGTPVAPATPKRPLRSLDKTIESCKAQLGIDEISEDVYKDVDHSDSEDSDKSDSSDSEFLSDDEHKPKSSTQHKDKADRKKPKASSTEGEGKEADPATGEKVPSEDKQPVSGTSADVQDKAKTPQSPVDKSKTPEEGRAASKPAEQDSDSERELVIDLGEEHGTRDSKRARRDPAVAKKDTTAKSEDSSQPVTSTVPTLAAAAPSQPSTTNTNVNSNPPPPSSASSSPALLKKQRPLLPKETTQPASQQQAVVWTPTKLQKYHPPKFTPFLILKHIFALLVLQIMDTIKGTMTEIYNDLSKSTSGNTIAEIRRLRIEIEKLQWLHQQELAEMKHNLELTMAEMRQSLEQERERLVAEVKKQMELEKQQAIDETKKKQWCANCRKEAIFYCCWNTSYCDYPCQQAHWPEHMKSCTQSGNSQDCSHEVDGFCPVFQGSSLSPRHNTTDPCPSLTKSALDRRPLFRERLKK</sequence>
<dbReference type="FunFam" id="6.10.140.2220:FF:000002">
    <property type="entry name" value="Protein kinase C-binding protein 1 isoform C"/>
    <property type="match status" value="1"/>
</dbReference>
<dbReference type="SMART" id="SM00297">
    <property type="entry name" value="BROMO"/>
    <property type="match status" value="1"/>
</dbReference>
<feature type="coiled-coil region" evidence="14">
    <location>
        <begin position="844"/>
        <end position="900"/>
    </location>
</feature>
<evidence type="ECO:0000256" key="7">
    <source>
        <dbReference type="ARBA" id="ARBA00022853"/>
    </source>
</evidence>
<feature type="region of interest" description="Disordered" evidence="15">
    <location>
        <begin position="1"/>
        <end position="61"/>
    </location>
</feature>
<dbReference type="Pfam" id="PF00439">
    <property type="entry name" value="Bromodomain"/>
    <property type="match status" value="1"/>
</dbReference>
<evidence type="ECO:0000259" key="19">
    <source>
        <dbReference type="PROSITE" id="PS50865"/>
    </source>
</evidence>
<feature type="domain" description="PHD-type" evidence="17">
    <location>
        <begin position="89"/>
        <end position="134"/>
    </location>
</feature>
<keyword evidence="21" id="KW-1185">Reference proteome</keyword>
<dbReference type="Gene3D" id="6.10.140.2220">
    <property type="match status" value="1"/>
</dbReference>
<evidence type="ECO:0000256" key="1">
    <source>
        <dbReference type="ARBA" id="ARBA00004123"/>
    </source>
</evidence>
<dbReference type="PROSITE" id="PS01360">
    <property type="entry name" value="ZF_MYND_1"/>
    <property type="match status" value="1"/>
</dbReference>
<dbReference type="Pfam" id="PF00628">
    <property type="entry name" value="PHD"/>
    <property type="match status" value="1"/>
</dbReference>
<evidence type="ECO:0000256" key="6">
    <source>
        <dbReference type="ARBA" id="ARBA00022833"/>
    </source>
</evidence>
<feature type="domain" description="Bromo" evidence="16">
    <location>
        <begin position="166"/>
        <end position="236"/>
    </location>
</feature>
<dbReference type="SUPFAM" id="SSF63748">
    <property type="entry name" value="Tudor/PWWP/MBT"/>
    <property type="match status" value="1"/>
</dbReference>
<protein>
    <submittedName>
        <fullName evidence="20">Protein kinase C binding protein 1, like</fullName>
    </submittedName>
</protein>
<evidence type="ECO:0000256" key="15">
    <source>
        <dbReference type="SAM" id="MobiDB-lite"/>
    </source>
</evidence>
<dbReference type="GO" id="GO:0005737">
    <property type="term" value="C:cytoplasm"/>
    <property type="evidence" value="ECO:0007669"/>
    <property type="project" value="TreeGrafter"/>
</dbReference>
<dbReference type="PROSITE" id="PS50016">
    <property type="entry name" value="ZF_PHD_2"/>
    <property type="match status" value="1"/>
</dbReference>
<feature type="compositionally biased region" description="Basic and acidic residues" evidence="15">
    <location>
        <begin position="682"/>
        <end position="720"/>
    </location>
</feature>
<dbReference type="CDD" id="cd05508">
    <property type="entry name" value="Bromo_RACK7"/>
    <property type="match status" value="1"/>
</dbReference>
<dbReference type="CDD" id="cd15538">
    <property type="entry name" value="PHD_PRKCBP1"/>
    <property type="match status" value="1"/>
</dbReference>
<name>A0A8C6TUV8_9GOBI</name>
<keyword evidence="9 12" id="KW-0103">Bromodomain</keyword>
<dbReference type="InterPro" id="IPR001965">
    <property type="entry name" value="Znf_PHD"/>
</dbReference>
<keyword evidence="10" id="KW-0804">Transcription</keyword>
<dbReference type="GO" id="GO:0003714">
    <property type="term" value="F:transcription corepressor activity"/>
    <property type="evidence" value="ECO:0007669"/>
    <property type="project" value="TreeGrafter"/>
</dbReference>
<evidence type="ECO:0000313" key="20">
    <source>
        <dbReference type="Ensembl" id="ENSNMLP00000025374.1"/>
    </source>
</evidence>
<keyword evidence="8" id="KW-0805">Transcription regulation</keyword>
<dbReference type="SUPFAM" id="SSF57903">
    <property type="entry name" value="FYVE/PHD zinc finger"/>
    <property type="match status" value="1"/>
</dbReference>
<evidence type="ECO:0000256" key="13">
    <source>
        <dbReference type="PROSITE-ProRule" id="PRU00134"/>
    </source>
</evidence>
<keyword evidence="4" id="KW-0479">Metal-binding</keyword>
<accession>A0A8C6TUV8</accession>
<dbReference type="Gene3D" id="3.30.40.10">
    <property type="entry name" value="Zinc/RING finger domain, C3HC4 (zinc finger)"/>
    <property type="match status" value="1"/>
</dbReference>
<keyword evidence="6" id="KW-0862">Zinc</keyword>
<keyword evidence="7" id="KW-0156">Chromatin regulator</keyword>
<evidence type="ECO:0000313" key="21">
    <source>
        <dbReference type="Proteomes" id="UP000694523"/>
    </source>
</evidence>
<evidence type="ECO:0000259" key="18">
    <source>
        <dbReference type="PROSITE" id="PS50812"/>
    </source>
</evidence>
<dbReference type="SUPFAM" id="SSF47370">
    <property type="entry name" value="Bromodomain"/>
    <property type="match status" value="1"/>
</dbReference>
<feature type="compositionally biased region" description="Low complexity" evidence="15">
    <location>
        <begin position="737"/>
        <end position="749"/>
    </location>
</feature>
<dbReference type="InterPro" id="IPR013083">
    <property type="entry name" value="Znf_RING/FYVE/PHD"/>
</dbReference>
<dbReference type="InterPro" id="IPR057053">
    <property type="entry name" value="MYND_ZMYND11_ZMYD8"/>
</dbReference>
<evidence type="ECO:0000256" key="11">
    <source>
        <dbReference type="ARBA" id="ARBA00023242"/>
    </source>
</evidence>
<dbReference type="FunFam" id="2.30.30.140:FF:000003">
    <property type="entry name" value="Protein kinase C-binding protein 1 isoform C"/>
    <property type="match status" value="1"/>
</dbReference>
<dbReference type="Pfam" id="PF12064">
    <property type="entry name" value="DUF3544"/>
    <property type="match status" value="1"/>
</dbReference>
<feature type="compositionally biased region" description="Basic and acidic residues" evidence="15">
    <location>
        <begin position="662"/>
        <end position="672"/>
    </location>
</feature>
<reference evidence="20" key="2">
    <citation type="submission" date="2025-09" db="UniProtKB">
        <authorList>
            <consortium name="Ensembl"/>
        </authorList>
    </citation>
    <scope>IDENTIFICATION</scope>
</reference>
<feature type="domain" description="MYND-type" evidence="19">
    <location>
        <begin position="912"/>
        <end position="946"/>
    </location>
</feature>
<feature type="compositionally biased region" description="Basic and acidic residues" evidence="15">
    <location>
        <begin position="595"/>
        <end position="611"/>
    </location>
</feature>
<dbReference type="InterPro" id="IPR037967">
    <property type="entry name" value="ZMYND8_Bromo_dom"/>
</dbReference>
<dbReference type="GO" id="GO:0008270">
    <property type="term" value="F:zinc ion binding"/>
    <property type="evidence" value="ECO:0007669"/>
    <property type="project" value="UniProtKB-KW"/>
</dbReference>
<evidence type="ECO:0000256" key="9">
    <source>
        <dbReference type="ARBA" id="ARBA00023117"/>
    </source>
</evidence>
<dbReference type="Gene3D" id="2.30.30.140">
    <property type="match status" value="1"/>
</dbReference>
<organism evidence="20 21">
    <name type="scientific">Neogobius melanostomus</name>
    <name type="common">round goby</name>
    <dbReference type="NCBI Taxonomy" id="47308"/>
    <lineage>
        <taxon>Eukaryota</taxon>
        <taxon>Metazoa</taxon>
        <taxon>Chordata</taxon>
        <taxon>Craniata</taxon>
        <taxon>Vertebrata</taxon>
        <taxon>Euteleostomi</taxon>
        <taxon>Actinopterygii</taxon>
        <taxon>Neopterygii</taxon>
        <taxon>Teleostei</taxon>
        <taxon>Neoteleostei</taxon>
        <taxon>Acanthomorphata</taxon>
        <taxon>Gobiaria</taxon>
        <taxon>Gobiiformes</taxon>
        <taxon>Gobioidei</taxon>
        <taxon>Gobiidae</taxon>
        <taxon>Benthophilinae</taxon>
        <taxon>Neogobiini</taxon>
        <taxon>Neogobius</taxon>
    </lineage>
</organism>
<dbReference type="InterPro" id="IPR002893">
    <property type="entry name" value="Znf_MYND"/>
</dbReference>
<dbReference type="InterPro" id="IPR044075">
    <property type="entry name" value="PRKCBP1_PHD"/>
</dbReference>
<dbReference type="Gene3D" id="1.20.920.10">
    <property type="entry name" value="Bromodomain-like"/>
    <property type="match status" value="1"/>
</dbReference>
<dbReference type="PROSITE" id="PS50812">
    <property type="entry name" value="PWWP"/>
    <property type="match status" value="1"/>
</dbReference>
<dbReference type="Pfam" id="PF00855">
    <property type="entry name" value="PWWP"/>
    <property type="match status" value="1"/>
</dbReference>
<evidence type="ECO:0000259" key="17">
    <source>
        <dbReference type="PROSITE" id="PS50016"/>
    </source>
</evidence>
<dbReference type="PROSITE" id="PS01359">
    <property type="entry name" value="ZF_PHD_1"/>
    <property type="match status" value="1"/>
</dbReference>
<dbReference type="GO" id="GO:0140006">
    <property type="term" value="F:histone H3 reader activity"/>
    <property type="evidence" value="ECO:0007669"/>
    <property type="project" value="UniProtKB-ARBA"/>
</dbReference>
<dbReference type="Pfam" id="PF24324">
    <property type="entry name" value="MYND_ZMYND11_ZMYD8"/>
    <property type="match status" value="1"/>
</dbReference>
<proteinExistence type="predicted"/>
<dbReference type="SUPFAM" id="SSF144232">
    <property type="entry name" value="HIT/MYND zinc finger-like"/>
    <property type="match status" value="1"/>
</dbReference>
<reference evidence="20" key="1">
    <citation type="submission" date="2025-08" db="UniProtKB">
        <authorList>
            <consortium name="Ensembl"/>
        </authorList>
    </citation>
    <scope>IDENTIFICATION</scope>
</reference>
<dbReference type="CDD" id="cd20160">
    <property type="entry name" value="PWWP_PRKCBP1"/>
    <property type="match status" value="1"/>
</dbReference>
<dbReference type="InterPro" id="IPR019786">
    <property type="entry name" value="Zinc_finger_PHD-type_CS"/>
</dbReference>
<evidence type="ECO:0000256" key="10">
    <source>
        <dbReference type="ARBA" id="ARBA00023163"/>
    </source>
</evidence>
<evidence type="ECO:0000259" key="16">
    <source>
        <dbReference type="PROSITE" id="PS50014"/>
    </source>
</evidence>
<dbReference type="PROSITE" id="PS50865">
    <property type="entry name" value="ZF_MYND_2"/>
    <property type="match status" value="1"/>
</dbReference>
<keyword evidence="11" id="KW-0539">Nucleus</keyword>
<feature type="compositionally biased region" description="Polar residues" evidence="15">
    <location>
        <begin position="432"/>
        <end position="441"/>
    </location>
</feature>
<dbReference type="InterPro" id="IPR000313">
    <property type="entry name" value="PWWP_dom"/>
</dbReference>
<dbReference type="Ensembl" id="ENSNMLT00000028374.1">
    <property type="protein sequence ID" value="ENSNMLP00000025374.1"/>
    <property type="gene ID" value="ENSNMLG00000006070.1"/>
</dbReference>
<feature type="domain" description="PWWP" evidence="18">
    <location>
        <begin position="278"/>
        <end position="328"/>
    </location>
</feature>
<dbReference type="InterPro" id="IPR001487">
    <property type="entry name" value="Bromodomain"/>
</dbReference>
<dbReference type="Proteomes" id="UP000694523">
    <property type="component" value="Unplaced"/>
</dbReference>
<dbReference type="InterPro" id="IPR036427">
    <property type="entry name" value="Bromodomain-like_sf"/>
</dbReference>
<dbReference type="PANTHER" id="PTHR46453">
    <property type="entry name" value="PROTEIN KINASE C-BINDING PROTEIN 1"/>
    <property type="match status" value="1"/>
</dbReference>
<dbReference type="PROSITE" id="PS50014">
    <property type="entry name" value="BROMODOMAIN_2"/>
    <property type="match status" value="1"/>
</dbReference>
<dbReference type="InterPro" id="IPR019787">
    <property type="entry name" value="Znf_PHD-finger"/>
</dbReference>
<dbReference type="SMART" id="SM00249">
    <property type="entry name" value="PHD"/>
    <property type="match status" value="1"/>
</dbReference>
<evidence type="ECO:0000256" key="8">
    <source>
        <dbReference type="ARBA" id="ARBA00023015"/>
    </source>
</evidence>
<evidence type="ECO:0000256" key="4">
    <source>
        <dbReference type="ARBA" id="ARBA00022723"/>
    </source>
</evidence>
<dbReference type="Pfam" id="PF23460">
    <property type="entry name" value="ZMYND8_CC"/>
    <property type="match status" value="1"/>
</dbReference>
<keyword evidence="5 13" id="KW-0863">Zinc-finger</keyword>
<evidence type="ECO:0000256" key="2">
    <source>
        <dbReference type="ARBA" id="ARBA00004286"/>
    </source>
</evidence>
<dbReference type="SMART" id="SM00293">
    <property type="entry name" value="PWWP"/>
    <property type="match status" value="1"/>
</dbReference>
<feature type="compositionally biased region" description="Polar residues" evidence="15">
    <location>
        <begin position="721"/>
        <end position="730"/>
    </location>
</feature>
<feature type="compositionally biased region" description="Polar residues" evidence="15">
    <location>
        <begin position="23"/>
        <end position="32"/>
    </location>
</feature>
<feature type="region of interest" description="Disordered" evidence="15">
    <location>
        <begin position="415"/>
        <end position="506"/>
    </location>
</feature>
<feature type="compositionally biased region" description="Basic and acidic residues" evidence="15">
    <location>
        <begin position="569"/>
        <end position="587"/>
    </location>
</feature>
<dbReference type="GO" id="GO:0005634">
    <property type="term" value="C:nucleus"/>
    <property type="evidence" value="ECO:0007669"/>
    <property type="project" value="UniProtKB-SubCell"/>
</dbReference>
<dbReference type="GO" id="GO:0005694">
    <property type="term" value="C:chromosome"/>
    <property type="evidence" value="ECO:0007669"/>
    <property type="project" value="UniProtKB-SubCell"/>
</dbReference>
<comment type="subcellular location">
    <subcellularLocation>
        <location evidence="2">Chromosome</location>
    </subcellularLocation>
    <subcellularLocation>
        <location evidence="1">Nucleus</location>
    </subcellularLocation>
</comment>
<evidence type="ECO:0000256" key="3">
    <source>
        <dbReference type="ARBA" id="ARBA00022454"/>
    </source>
</evidence>